<dbReference type="EMBL" id="QGUI01000376">
    <property type="protein sequence ID" value="PZM96575.1"/>
    <property type="molecule type" value="Genomic_DNA"/>
</dbReference>
<comment type="caution">
    <text evidence="3">The sequence shown here is derived from an EMBL/GenBank/DDBJ whole genome shotgun (WGS) entry which is preliminary data.</text>
</comment>
<reference evidence="2" key="1">
    <citation type="submission" date="2018-05" db="EMBL/GenBank/DDBJ databases">
        <authorList>
            <person name="Moura L."/>
            <person name="Setubal J.C."/>
        </authorList>
    </citation>
    <scope>NUCLEOTIDE SEQUENCE</scope>
    <source>
        <strain evidence="2">ZC4RG45</strain>
    </source>
</reference>
<organism evidence="3">
    <name type="scientific">Thermocrispum agreste</name>
    <dbReference type="NCBI Taxonomy" id="37925"/>
    <lineage>
        <taxon>Bacteria</taxon>
        <taxon>Bacillati</taxon>
        <taxon>Actinomycetota</taxon>
        <taxon>Actinomycetes</taxon>
        <taxon>Pseudonocardiales</taxon>
        <taxon>Pseudonocardiaceae</taxon>
        <taxon>Thermocrispum</taxon>
    </lineage>
</organism>
<reference evidence="3" key="2">
    <citation type="submission" date="2018-05" db="EMBL/GenBank/DDBJ databases">
        <authorList>
            <person name="Lanie J.A."/>
            <person name="Ng W.-L."/>
            <person name="Kazmierczak K.M."/>
            <person name="Andrzejewski T.M."/>
            <person name="Davidsen T.M."/>
            <person name="Wayne K.J."/>
            <person name="Tettelin H."/>
            <person name="Glass J.I."/>
            <person name="Rusch D."/>
            <person name="Podicherti R."/>
            <person name="Tsui H.-C.T."/>
            <person name="Winkler M.E."/>
        </authorList>
    </citation>
    <scope>NUCLEOTIDE SEQUENCE</scope>
    <source>
        <strain evidence="3">ZC4RG45</strain>
    </source>
</reference>
<reference evidence="2" key="4">
    <citation type="submission" date="2023-08" db="EMBL/GenBank/DDBJ databases">
        <authorList>
            <person name="Guima S.E.S."/>
            <person name="Martins L.F."/>
            <person name="Silva A.M."/>
            <person name="Setubal J.C."/>
        </authorList>
    </citation>
    <scope>NUCLEOTIDE SEQUENCE</scope>
    <source>
        <strain evidence="2">ZC4RG45</strain>
    </source>
</reference>
<reference evidence="2 4" key="3">
    <citation type="journal article" date="2021" name="BMC Genomics">
        <title>Genome-resolved metagenome and metatranscriptome analyses of thermophilic composting reveal key bacterial players and their metabolic interactions.</title>
        <authorList>
            <person name="Braga L.P.P."/>
            <person name="Pereira R.V."/>
            <person name="Martins L.F."/>
            <person name="Moura L.M.S."/>
            <person name="Sanchez F.B."/>
            <person name="Patane J.S.L."/>
            <person name="da Silva A.M."/>
            <person name="Setubal J.C."/>
        </authorList>
    </citation>
    <scope>NUCLEOTIDE SEQUENCE [LARGE SCALE GENOMIC DNA]</scope>
    <source>
        <strain evidence="2">ZC4RG45</strain>
    </source>
</reference>
<gene>
    <name evidence="2" type="ORF">DIU77_015275</name>
    <name evidence="3" type="ORF">DIU77_10535</name>
</gene>
<feature type="domain" description="DNA primase/polymerase bifunctional N-terminal" evidence="1">
    <location>
        <begin position="22"/>
        <end position="171"/>
    </location>
</feature>
<protein>
    <submittedName>
        <fullName evidence="2 3">DNA primase</fullName>
    </submittedName>
</protein>
<dbReference type="STRING" id="1111738.GCA_000427905_01243"/>
<dbReference type="Pfam" id="PF09250">
    <property type="entry name" value="Prim-Pol"/>
    <property type="match status" value="1"/>
</dbReference>
<dbReference type="InterPro" id="IPR015330">
    <property type="entry name" value="DNA_primase/pol_bifunc_N"/>
</dbReference>
<dbReference type="SMART" id="SM00943">
    <property type="entry name" value="Prim-Pol"/>
    <property type="match status" value="1"/>
</dbReference>
<accession>A0A2W4JF16</accession>
<sequence>MLHTEGPDAWRSAFRIELRTGAVDFALRGWPVFPGTHPDGGEWRGPQPLTDDWRRGVRVDAKAVAAKWHEEPYSVLVATGSVVDAVEVDAELGRAAAGLLRAEDRPAPILAIPNGRWIFLTESGPALPEELAERPGVVHHGKESWVPLPPSPYPGGIVHWRVKPAVWEWKLPRAAAMHGVLARAADMVDRQARLQPSAA</sequence>
<name>A0A2W4JF16_9PSEU</name>
<evidence type="ECO:0000313" key="2">
    <source>
        <dbReference type="EMBL" id="MFO7193602.1"/>
    </source>
</evidence>
<evidence type="ECO:0000313" key="4">
    <source>
        <dbReference type="Proteomes" id="UP000249324"/>
    </source>
</evidence>
<evidence type="ECO:0000259" key="1">
    <source>
        <dbReference type="SMART" id="SM00943"/>
    </source>
</evidence>
<dbReference type="EMBL" id="QGUI02000240">
    <property type="protein sequence ID" value="MFO7193602.1"/>
    <property type="molecule type" value="Genomic_DNA"/>
</dbReference>
<dbReference type="AlphaFoldDB" id="A0A2W4JF16"/>
<dbReference type="Proteomes" id="UP000249324">
    <property type="component" value="Unassembled WGS sequence"/>
</dbReference>
<evidence type="ECO:0000313" key="3">
    <source>
        <dbReference type="EMBL" id="PZM96575.1"/>
    </source>
</evidence>
<proteinExistence type="predicted"/>